<evidence type="ECO:0000256" key="5">
    <source>
        <dbReference type="SAM" id="MobiDB-lite"/>
    </source>
</evidence>
<dbReference type="RefSeq" id="WP_066774105.1">
    <property type="nucleotide sequence ID" value="NZ_CP013244.1"/>
</dbReference>
<dbReference type="SUPFAM" id="SSF46785">
    <property type="entry name" value="Winged helix' DNA-binding domain"/>
    <property type="match status" value="2"/>
</dbReference>
<feature type="region of interest" description="Disordered" evidence="5">
    <location>
        <begin position="209"/>
        <end position="234"/>
    </location>
</feature>
<dbReference type="GO" id="GO:0051301">
    <property type="term" value="P:cell division"/>
    <property type="evidence" value="ECO:0007669"/>
    <property type="project" value="UniProtKB-KW"/>
</dbReference>
<dbReference type="InParanoid" id="A0A1B1AMG3"/>
<organism evidence="6 7">
    <name type="scientific">Candidatus Viadribacter manganicus</name>
    <dbReference type="NCBI Taxonomy" id="1759059"/>
    <lineage>
        <taxon>Bacteria</taxon>
        <taxon>Pseudomonadati</taxon>
        <taxon>Pseudomonadota</taxon>
        <taxon>Alphaproteobacteria</taxon>
        <taxon>Hyphomonadales</taxon>
        <taxon>Hyphomonadaceae</taxon>
        <taxon>Candidatus Viadribacter</taxon>
    </lineage>
</organism>
<dbReference type="Pfam" id="PF04079">
    <property type="entry name" value="SMC_ScpB"/>
    <property type="match status" value="1"/>
</dbReference>
<dbReference type="PANTHER" id="PTHR34298:SF2">
    <property type="entry name" value="SEGREGATION AND CONDENSATION PROTEIN B"/>
    <property type="match status" value="1"/>
</dbReference>
<protein>
    <recommendedName>
        <fullName evidence="8">SMC-Scp complex subunit ScpB</fullName>
    </recommendedName>
</protein>
<keyword evidence="7" id="KW-1185">Reference proteome</keyword>
<keyword evidence="4" id="KW-0131">Cell cycle</keyword>
<name>A0A1B1AMG3_9PROT</name>
<reference evidence="6 7" key="1">
    <citation type="submission" date="2015-11" db="EMBL/GenBank/DDBJ databases">
        <title>Whole-Genome Sequence of Candidatus Oderbacter manganicum from the National Park Lower Oder Valley, Germany.</title>
        <authorList>
            <person name="Braun B."/>
            <person name="Liere K."/>
            <person name="Szewzyk U."/>
        </authorList>
    </citation>
    <scope>NUCLEOTIDE SEQUENCE [LARGE SCALE GENOMIC DNA]</scope>
    <source>
        <strain evidence="6 7">OTSz_A_272</strain>
    </source>
</reference>
<dbReference type="Proteomes" id="UP000092498">
    <property type="component" value="Chromosome"/>
</dbReference>
<evidence type="ECO:0000256" key="1">
    <source>
        <dbReference type="ARBA" id="ARBA00022490"/>
    </source>
</evidence>
<keyword evidence="1" id="KW-0963">Cytoplasm</keyword>
<dbReference type="AlphaFoldDB" id="A0A1B1AMG3"/>
<dbReference type="InterPro" id="IPR005234">
    <property type="entry name" value="ScpB_csome_segregation"/>
</dbReference>
<dbReference type="OrthoDB" id="9806226at2"/>
<dbReference type="STRING" id="1759059.ATE48_18285"/>
<dbReference type="InterPro" id="IPR036388">
    <property type="entry name" value="WH-like_DNA-bd_sf"/>
</dbReference>
<dbReference type="NCBIfam" id="TIGR00281">
    <property type="entry name" value="SMC-Scp complex subunit ScpB"/>
    <property type="match status" value="1"/>
</dbReference>
<evidence type="ECO:0000256" key="2">
    <source>
        <dbReference type="ARBA" id="ARBA00022618"/>
    </source>
</evidence>
<evidence type="ECO:0000313" key="6">
    <source>
        <dbReference type="EMBL" id="ANP47710.1"/>
    </source>
</evidence>
<accession>A0A1B1AMG3</accession>
<keyword evidence="3" id="KW-0159">Chromosome partition</keyword>
<evidence type="ECO:0008006" key="8">
    <source>
        <dbReference type="Google" id="ProtNLM"/>
    </source>
</evidence>
<dbReference type="GO" id="GO:0051304">
    <property type="term" value="P:chromosome separation"/>
    <property type="evidence" value="ECO:0007669"/>
    <property type="project" value="InterPro"/>
</dbReference>
<dbReference type="PANTHER" id="PTHR34298">
    <property type="entry name" value="SEGREGATION AND CONDENSATION PROTEIN B"/>
    <property type="match status" value="1"/>
</dbReference>
<evidence type="ECO:0000256" key="3">
    <source>
        <dbReference type="ARBA" id="ARBA00022829"/>
    </source>
</evidence>
<evidence type="ECO:0000256" key="4">
    <source>
        <dbReference type="ARBA" id="ARBA00023306"/>
    </source>
</evidence>
<dbReference type="Gene3D" id="1.10.10.10">
    <property type="entry name" value="Winged helix-like DNA-binding domain superfamily/Winged helix DNA-binding domain"/>
    <property type="match status" value="2"/>
</dbReference>
<keyword evidence="2" id="KW-0132">Cell division</keyword>
<dbReference type="InterPro" id="IPR036390">
    <property type="entry name" value="WH_DNA-bd_sf"/>
</dbReference>
<dbReference type="KEGG" id="cbot:ATE48_18285"/>
<proteinExistence type="predicted"/>
<gene>
    <name evidence="6" type="ORF">ATE48_18285</name>
</gene>
<sequence>MTAENDPPLADTMRRIEDAFSEGGEERVRAQPSADAIRAAEALLFAGGEPITAKALGEKLGPAVDVAAVLMKLKGDYADRGVQLVEAGGAWRFQSAPDLGALFAETREAPRKLPKAAMETLAVVAYHQPVTRAEIEDIRGVSLSRGSMELLLEIGWIRPRGRRRTPGRPLTFGTSDAFLSQFGLASLDALPGKDDLKALGLLDPRAAGAIDVPRPTEDMASDEEPLSPGDDAASFFVDHLEDE</sequence>
<evidence type="ECO:0000313" key="7">
    <source>
        <dbReference type="Proteomes" id="UP000092498"/>
    </source>
</evidence>
<dbReference type="EMBL" id="CP013244">
    <property type="protein sequence ID" value="ANP47710.1"/>
    <property type="molecule type" value="Genomic_DNA"/>
</dbReference>